<name>A0A0K0FEX6_STRVS</name>
<dbReference type="WBParaSite" id="SVE_0741500.1">
    <property type="protein sequence ID" value="SVE_0741500.1"/>
    <property type="gene ID" value="SVE_0741500"/>
</dbReference>
<evidence type="ECO:0000256" key="1">
    <source>
        <dbReference type="SAM" id="MobiDB-lite"/>
    </source>
</evidence>
<sequence>MKEWTKKSAAKKISKRRSPSKKSTPQRSTTKKSSGRRPFQDLNQQLEDLQQQKTTPKKLLPGQPKKPEPSLRSLTGSSPRTTPRKPSIQTKKLAFDFDFSNPENNFSHYRDFRQLLWDVSKRIRCGVSKTNKDVFFAVCLFYPKENKEGEYKWNVH</sequence>
<dbReference type="InterPro" id="IPR035940">
    <property type="entry name" value="CAP_sf"/>
</dbReference>
<reference evidence="2" key="1">
    <citation type="submission" date="2014-07" db="EMBL/GenBank/DDBJ databases">
        <authorList>
            <person name="Martin A.A"/>
            <person name="De Silva N."/>
        </authorList>
    </citation>
    <scope>NUCLEOTIDE SEQUENCE</scope>
</reference>
<dbReference type="AlphaFoldDB" id="A0A0K0FEX6"/>
<organism evidence="2 3">
    <name type="scientific">Strongyloides venezuelensis</name>
    <name type="common">Threadworm</name>
    <dbReference type="NCBI Taxonomy" id="75913"/>
    <lineage>
        <taxon>Eukaryota</taxon>
        <taxon>Metazoa</taxon>
        <taxon>Ecdysozoa</taxon>
        <taxon>Nematoda</taxon>
        <taxon>Chromadorea</taxon>
        <taxon>Rhabditida</taxon>
        <taxon>Tylenchina</taxon>
        <taxon>Panagrolaimomorpha</taxon>
        <taxon>Strongyloidoidea</taxon>
        <taxon>Strongyloididae</taxon>
        <taxon>Strongyloides</taxon>
    </lineage>
</organism>
<proteinExistence type="predicted"/>
<feature type="compositionally biased region" description="Basic residues" evidence="1">
    <location>
        <begin position="8"/>
        <end position="20"/>
    </location>
</feature>
<protein>
    <submittedName>
        <fullName evidence="3">Ovule protein</fullName>
    </submittedName>
</protein>
<keyword evidence="2" id="KW-1185">Reference proteome</keyword>
<feature type="compositionally biased region" description="Low complexity" evidence="1">
    <location>
        <begin position="40"/>
        <end position="63"/>
    </location>
</feature>
<reference evidence="3" key="2">
    <citation type="submission" date="2015-08" db="UniProtKB">
        <authorList>
            <consortium name="WormBaseParasite"/>
        </authorList>
    </citation>
    <scope>IDENTIFICATION</scope>
</reference>
<dbReference type="Gene3D" id="3.40.33.10">
    <property type="entry name" value="CAP"/>
    <property type="match status" value="1"/>
</dbReference>
<feature type="region of interest" description="Disordered" evidence="1">
    <location>
        <begin position="1"/>
        <end position="89"/>
    </location>
</feature>
<evidence type="ECO:0000313" key="3">
    <source>
        <dbReference type="WBParaSite" id="SVE_0741500.1"/>
    </source>
</evidence>
<dbReference type="Proteomes" id="UP000035680">
    <property type="component" value="Unassembled WGS sequence"/>
</dbReference>
<accession>A0A0K0FEX6</accession>
<feature type="compositionally biased region" description="Polar residues" evidence="1">
    <location>
        <begin position="72"/>
        <end position="81"/>
    </location>
</feature>
<evidence type="ECO:0000313" key="2">
    <source>
        <dbReference type="Proteomes" id="UP000035680"/>
    </source>
</evidence>
<dbReference type="SUPFAM" id="SSF55797">
    <property type="entry name" value="PR-1-like"/>
    <property type="match status" value="1"/>
</dbReference>